<protein>
    <submittedName>
        <fullName evidence="2">Uncharacterized protein</fullName>
    </submittedName>
</protein>
<dbReference type="Proteomes" id="UP000254259">
    <property type="component" value="Chromosome CBM2636"/>
</dbReference>
<reference evidence="2 3" key="1">
    <citation type="submission" date="2018-01" db="EMBL/GenBank/DDBJ databases">
        <authorList>
            <person name="Clerissi C."/>
        </authorList>
    </citation>
    <scope>NUCLEOTIDE SEQUENCE [LARGE SCALE GENOMIC DNA]</scope>
    <source>
        <strain evidence="2">Cupriavidus taiwanensis SWF 66322</strain>
    </source>
</reference>
<feature type="compositionally biased region" description="Basic and acidic residues" evidence="1">
    <location>
        <begin position="26"/>
        <end position="37"/>
    </location>
</feature>
<feature type="region of interest" description="Disordered" evidence="1">
    <location>
        <begin position="26"/>
        <end position="64"/>
    </location>
</feature>
<dbReference type="EMBL" id="LT984813">
    <property type="protein sequence ID" value="SPD64622.1"/>
    <property type="molecule type" value="Genomic_DNA"/>
</dbReference>
<feature type="compositionally biased region" description="Low complexity" evidence="1">
    <location>
        <begin position="40"/>
        <end position="49"/>
    </location>
</feature>
<accession>A0A9Q7XRU6</accession>
<organism evidence="2 3">
    <name type="scientific">Cupriavidus taiwanensis</name>
    <dbReference type="NCBI Taxonomy" id="164546"/>
    <lineage>
        <taxon>Bacteria</taxon>
        <taxon>Pseudomonadati</taxon>
        <taxon>Pseudomonadota</taxon>
        <taxon>Betaproteobacteria</taxon>
        <taxon>Burkholderiales</taxon>
        <taxon>Burkholderiaceae</taxon>
        <taxon>Cupriavidus</taxon>
    </lineage>
</organism>
<sequence>MQIAPIDWHSRRNAGRIRTVAAAIAHRDLPHHDHRPDTPTPTLHPTGDPADPAPQGRLAPAGPWQRLKGRAWRCRC</sequence>
<evidence type="ECO:0000313" key="2">
    <source>
        <dbReference type="EMBL" id="SPD64622.1"/>
    </source>
</evidence>
<evidence type="ECO:0000256" key="1">
    <source>
        <dbReference type="SAM" id="MobiDB-lite"/>
    </source>
</evidence>
<gene>
    <name evidence="2" type="ORF">CBM2636_11645</name>
</gene>
<name>A0A9Q7XRU6_9BURK</name>
<proteinExistence type="predicted"/>
<evidence type="ECO:0000313" key="3">
    <source>
        <dbReference type="Proteomes" id="UP000254259"/>
    </source>
</evidence>
<dbReference type="AlphaFoldDB" id="A0A9Q7XRU6"/>